<protein>
    <recommendedName>
        <fullName evidence="5">YbaB/EbfC family DNA-binding protein</fullName>
    </recommendedName>
</protein>
<feature type="region of interest" description="Disordered" evidence="2">
    <location>
        <begin position="121"/>
        <end position="167"/>
    </location>
</feature>
<dbReference type="Proteomes" id="UP000230407">
    <property type="component" value="Unassembled WGS sequence"/>
</dbReference>
<dbReference type="Gene3D" id="3.30.1310.10">
    <property type="entry name" value="Nucleoid-associated protein YbaB-like domain"/>
    <property type="match status" value="1"/>
</dbReference>
<feature type="compositionally biased region" description="Basic and acidic residues" evidence="2">
    <location>
        <begin position="157"/>
        <end position="167"/>
    </location>
</feature>
<evidence type="ECO:0000256" key="1">
    <source>
        <dbReference type="SAM" id="Coils"/>
    </source>
</evidence>
<dbReference type="SUPFAM" id="SSF82607">
    <property type="entry name" value="YbaB-like"/>
    <property type="match status" value="1"/>
</dbReference>
<dbReference type="RefSeq" id="WP_100203865.1">
    <property type="nucleotide sequence ID" value="NZ_PGGW01000065.1"/>
</dbReference>
<comment type="caution">
    <text evidence="3">The sequence shown here is derived from an EMBL/GenBank/DDBJ whole genome shotgun (WGS) entry which is preliminary data.</text>
</comment>
<keyword evidence="1" id="KW-0175">Coiled coil</keyword>
<accession>A0A2M8LU65</accession>
<dbReference type="Pfam" id="PF02575">
    <property type="entry name" value="YbaB_DNA_bd"/>
    <property type="match status" value="1"/>
</dbReference>
<proteinExistence type="predicted"/>
<evidence type="ECO:0000313" key="3">
    <source>
        <dbReference type="EMBL" id="PJE95503.1"/>
    </source>
</evidence>
<dbReference type="GO" id="GO:0003677">
    <property type="term" value="F:DNA binding"/>
    <property type="evidence" value="ECO:0007669"/>
    <property type="project" value="InterPro"/>
</dbReference>
<keyword evidence="4" id="KW-1185">Reference proteome</keyword>
<sequence length="167" mass="18164">MSDSLEDRITRATAEIEQLEKDVVTAQARLESATHTARSSDRSVQATVNGRGEVTAVEFLDGKYRTMAAAQLSTAVLEALTAARAAMARAAVEVLDPITRRAPAGSPRQVRGVDWGQVFGSLLDDDSQRQPRRSSRFHDEIHEDDELPSAAPGQPAGDRRRPKDGSR</sequence>
<feature type="coiled-coil region" evidence="1">
    <location>
        <begin position="2"/>
        <end position="36"/>
    </location>
</feature>
<dbReference type="AlphaFoldDB" id="A0A2M8LU65"/>
<dbReference type="EMBL" id="PGGW01000065">
    <property type="protein sequence ID" value="PJE95503.1"/>
    <property type="molecule type" value="Genomic_DNA"/>
</dbReference>
<gene>
    <name evidence="3" type="ORF">CUT44_23170</name>
</gene>
<evidence type="ECO:0000313" key="4">
    <source>
        <dbReference type="Proteomes" id="UP000230407"/>
    </source>
</evidence>
<evidence type="ECO:0008006" key="5">
    <source>
        <dbReference type="Google" id="ProtNLM"/>
    </source>
</evidence>
<dbReference type="InterPro" id="IPR036894">
    <property type="entry name" value="YbaB-like_sf"/>
</dbReference>
<organism evidence="3 4">
    <name type="scientific">Streptomyces carminius</name>
    <dbReference type="NCBI Taxonomy" id="2665496"/>
    <lineage>
        <taxon>Bacteria</taxon>
        <taxon>Bacillati</taxon>
        <taxon>Actinomycetota</taxon>
        <taxon>Actinomycetes</taxon>
        <taxon>Kitasatosporales</taxon>
        <taxon>Streptomycetaceae</taxon>
        <taxon>Streptomyces</taxon>
    </lineage>
</organism>
<dbReference type="InterPro" id="IPR004401">
    <property type="entry name" value="YbaB/EbfC"/>
</dbReference>
<name>A0A2M8LU65_9ACTN</name>
<reference evidence="3 4" key="1">
    <citation type="submission" date="2017-11" db="EMBL/GenBank/DDBJ databases">
        <title>Streptomyces carmine sp. nov., a novel actinomycete isolated from Sophora alopecuroides in Xinjiang, China.</title>
        <authorList>
            <person name="Wang Y."/>
            <person name="Luo X."/>
            <person name="Wan C."/>
            <person name="Zhang L."/>
        </authorList>
    </citation>
    <scope>NUCLEOTIDE SEQUENCE [LARGE SCALE GENOMIC DNA]</scope>
    <source>
        <strain evidence="3 4">TRM SA0054</strain>
    </source>
</reference>
<evidence type="ECO:0000256" key="2">
    <source>
        <dbReference type="SAM" id="MobiDB-lite"/>
    </source>
</evidence>